<reference evidence="1 2" key="1">
    <citation type="submission" date="2019-02" db="EMBL/GenBank/DDBJ databases">
        <title>Deep-cultivation of Planctomycetes and their phenomic and genomic characterization uncovers novel biology.</title>
        <authorList>
            <person name="Wiegand S."/>
            <person name="Jogler M."/>
            <person name="Boedeker C."/>
            <person name="Pinto D."/>
            <person name="Vollmers J."/>
            <person name="Rivas-Marin E."/>
            <person name="Kohn T."/>
            <person name="Peeters S.H."/>
            <person name="Heuer A."/>
            <person name="Rast P."/>
            <person name="Oberbeckmann S."/>
            <person name="Bunk B."/>
            <person name="Jeske O."/>
            <person name="Meyerdierks A."/>
            <person name="Storesund J.E."/>
            <person name="Kallscheuer N."/>
            <person name="Luecker S."/>
            <person name="Lage O.M."/>
            <person name="Pohl T."/>
            <person name="Merkel B.J."/>
            <person name="Hornburger P."/>
            <person name="Mueller R.-W."/>
            <person name="Bruemmer F."/>
            <person name="Labrenz M."/>
            <person name="Spormann A.M."/>
            <person name="Op den Camp H."/>
            <person name="Overmann J."/>
            <person name="Amann R."/>
            <person name="Jetten M.S.M."/>
            <person name="Mascher T."/>
            <person name="Medema M.H."/>
            <person name="Devos D.P."/>
            <person name="Kaster A.-K."/>
            <person name="Ovreas L."/>
            <person name="Rohde M."/>
            <person name="Galperin M.Y."/>
            <person name="Jogler C."/>
        </authorList>
    </citation>
    <scope>NUCLEOTIDE SEQUENCE [LARGE SCALE GENOMIC DNA]</scope>
    <source>
        <strain evidence="1 2">Mal33</strain>
    </source>
</reference>
<evidence type="ECO:0000313" key="1">
    <source>
        <dbReference type="EMBL" id="QDV55486.1"/>
    </source>
</evidence>
<evidence type="ECO:0000313" key="2">
    <source>
        <dbReference type="Proteomes" id="UP000316770"/>
    </source>
</evidence>
<protein>
    <submittedName>
        <fullName evidence="1">Uncharacterized protein</fullName>
    </submittedName>
</protein>
<dbReference type="RefSeq" id="WP_145283325.1">
    <property type="nucleotide sequence ID" value="NZ_CP036318.1"/>
</dbReference>
<organism evidence="1 2">
    <name type="scientific">Rosistilla oblonga</name>
    <dbReference type="NCBI Taxonomy" id="2527990"/>
    <lineage>
        <taxon>Bacteria</taxon>
        <taxon>Pseudomonadati</taxon>
        <taxon>Planctomycetota</taxon>
        <taxon>Planctomycetia</taxon>
        <taxon>Pirellulales</taxon>
        <taxon>Pirellulaceae</taxon>
        <taxon>Rosistilla</taxon>
    </lineage>
</organism>
<dbReference type="AlphaFoldDB" id="A0A518IQW3"/>
<name>A0A518IQW3_9BACT</name>
<gene>
    <name evidence="1" type="ORF">Mal33_14610</name>
</gene>
<proteinExistence type="predicted"/>
<dbReference type="Proteomes" id="UP000316770">
    <property type="component" value="Chromosome"/>
</dbReference>
<keyword evidence="2" id="KW-1185">Reference proteome</keyword>
<accession>A0A518IQW3</accession>
<sequence>MSDFYCQRFRDHHSTIRSIADKNLELGVFDFFDKQQLARFSVVARDIIKAFREGWFKDPGLCEAIGEWLWMNYMVGERDHSSHFSLLNSELRKWWYGLAKTSQFHHEVEGRRVTIKGGIERSFEETRDLADLVYAIAGGGTCEELAIKEHLQKLKAAISRASTDAPETITDLFVAACAYSCVDRRYDTVISRIIEAWDPYDIDWDAMEVLVAELKEGHVKGSSKPGQSLEDLEADTPPLDTASVDWIEATQKNIEILKIKISSLRRYRTSSLKGRSLGPYFGVDKYGRRWRKDPNRTEGSNVFYWRPSLPPSVD</sequence>
<dbReference type="EMBL" id="CP036318">
    <property type="protein sequence ID" value="QDV55486.1"/>
    <property type="molecule type" value="Genomic_DNA"/>
</dbReference>